<protein>
    <submittedName>
        <fullName evidence="1">Uncharacterized protein</fullName>
    </submittedName>
</protein>
<dbReference type="Proteomes" id="UP001214072">
    <property type="component" value="Segment"/>
</dbReference>
<keyword evidence="2" id="KW-1185">Reference proteome</keyword>
<name>A0AAF0B4P2_9CAUD</name>
<organism evidence="1 2">
    <name type="scientific">Caulobacter phage BL198</name>
    <dbReference type="NCBI Taxonomy" id="3020395"/>
    <lineage>
        <taxon>Viruses</taxon>
        <taxon>Duplodnaviria</taxon>
        <taxon>Heunggongvirae</taxon>
        <taxon>Uroviricota</taxon>
        <taxon>Caudoviricetes</taxon>
        <taxon>Autographivirales</taxon>
        <taxon>Autonotataviridae</taxon>
        <taxon>Percyvirus</taxon>
        <taxon>Percyvirus BL198</taxon>
    </lineage>
</organism>
<reference evidence="1" key="2">
    <citation type="journal article" date="2024" name="Viruses">
        <title>New Genera and Species of Caulobacter and Brevundimonas Bacteriophages Provide Insights into Phage Genome Evolution.</title>
        <authorList>
            <person name="Ely B."/>
            <person name="Hils M."/>
            <person name="Clarke A."/>
            <person name="Albert M."/>
            <person name="Holness N."/>
            <person name="Lenski J."/>
            <person name="Mohammadi T."/>
        </authorList>
    </citation>
    <scope>NUCLEOTIDE SEQUENCE</scope>
</reference>
<accession>A0AAF0B4P2</accession>
<proteinExistence type="predicted"/>
<evidence type="ECO:0000313" key="1">
    <source>
        <dbReference type="EMBL" id="WCD56038.1"/>
    </source>
</evidence>
<evidence type="ECO:0000313" key="2">
    <source>
        <dbReference type="Proteomes" id="UP001214072"/>
    </source>
</evidence>
<gene>
    <name evidence="1" type="primary">BL198_gp009</name>
</gene>
<reference evidence="1" key="1">
    <citation type="submission" date="2022-12" db="EMBL/GenBank/DDBJ databases">
        <authorList>
            <person name="Hils M."/>
            <person name="Clarke A."/>
            <person name="Albert M."/>
            <person name="Lenski J."/>
        </authorList>
    </citation>
    <scope>NUCLEOTIDE SEQUENCE</scope>
</reference>
<dbReference type="EMBL" id="OQ135102">
    <property type="protein sequence ID" value="WCD56038.1"/>
    <property type="molecule type" value="Genomic_DNA"/>
</dbReference>
<sequence length="92" mass="10677">MDKKQFYRDMLAWIEAGCPDHQRFRKSSGLCSNSESYGVGVEVQQDLIDKYGARGTAYPFGGYTLYYERAFSRRLGQYESKARVAFIRERAQ</sequence>